<reference evidence="2" key="1">
    <citation type="journal article" date="2019" name="Int. J. Syst. Evol. Microbiol.">
        <title>The Global Catalogue of Microorganisms (GCM) 10K type strain sequencing project: providing services to taxonomists for standard genome sequencing and annotation.</title>
        <authorList>
            <consortium name="The Broad Institute Genomics Platform"/>
            <consortium name="The Broad Institute Genome Sequencing Center for Infectious Disease"/>
            <person name="Wu L."/>
            <person name="Ma J."/>
        </authorList>
    </citation>
    <scope>NUCLEOTIDE SEQUENCE [LARGE SCALE GENOMIC DNA]</scope>
    <source>
        <strain evidence="2">CGMCC 4.7638</strain>
    </source>
</reference>
<comment type="caution">
    <text evidence="1">The sequence shown here is derived from an EMBL/GenBank/DDBJ whole genome shotgun (WGS) entry which is preliminary data.</text>
</comment>
<gene>
    <name evidence="1" type="ORF">ACFSUT_13215</name>
</gene>
<keyword evidence="2" id="KW-1185">Reference proteome</keyword>
<evidence type="ECO:0008006" key="3">
    <source>
        <dbReference type="Google" id="ProtNLM"/>
    </source>
</evidence>
<name>A0ABW5HXQ9_9PSEU</name>
<evidence type="ECO:0000313" key="2">
    <source>
        <dbReference type="Proteomes" id="UP001597542"/>
    </source>
</evidence>
<sequence>MLTVHHCRAWGGEDRAMWQPFTERTAKRRYENNGRRFSAVIGEVSDPDCVLEINPQTSYRITVKFFDGHGSTRLSYGFWLMEPDTLFLRHVVRWEYPDDGKFHAMNEAVFIEDIFWEKPDGVVRRELRQGNSVSSEDYRDVLIDANWEPYPAFDDFASNRP</sequence>
<dbReference type="Proteomes" id="UP001597542">
    <property type="component" value="Unassembled WGS sequence"/>
</dbReference>
<protein>
    <recommendedName>
        <fullName evidence="3">DUF402 domain-containing protein</fullName>
    </recommendedName>
</protein>
<accession>A0ABW5HXQ9</accession>
<dbReference type="EMBL" id="JBHUKQ010000010">
    <property type="protein sequence ID" value="MFD2481238.1"/>
    <property type="molecule type" value="Genomic_DNA"/>
</dbReference>
<organism evidence="1 2">
    <name type="scientific">Amycolatopsis albidoflavus</name>
    <dbReference type="NCBI Taxonomy" id="102226"/>
    <lineage>
        <taxon>Bacteria</taxon>
        <taxon>Bacillati</taxon>
        <taxon>Actinomycetota</taxon>
        <taxon>Actinomycetes</taxon>
        <taxon>Pseudonocardiales</taxon>
        <taxon>Pseudonocardiaceae</taxon>
        <taxon>Amycolatopsis</taxon>
    </lineage>
</organism>
<dbReference type="RefSeq" id="WP_344274379.1">
    <property type="nucleotide sequence ID" value="NZ_BAAAHV010000011.1"/>
</dbReference>
<proteinExistence type="predicted"/>
<evidence type="ECO:0000313" key="1">
    <source>
        <dbReference type="EMBL" id="MFD2481238.1"/>
    </source>
</evidence>